<dbReference type="EMBL" id="OZ075122">
    <property type="protein sequence ID" value="CAL4905971.1"/>
    <property type="molecule type" value="Genomic_DNA"/>
</dbReference>
<evidence type="ECO:0000313" key="2">
    <source>
        <dbReference type="Proteomes" id="UP001497457"/>
    </source>
</evidence>
<sequence length="416" mass="47469">MEQVALSAFLKSVVEKTINVGSSLISDQLQKLVFKEENMIKCEILLNTLEFQLNRIQDVPVMELQNRRNLMILMGECKKQRDLLNKHKQQPAESNEENGQQAVTVSSTHAIDSIKYLFSDNVQYINWLVDQATNLFKLVEVPVDKSNDQIRQNPRRMPLVRQLIKREGTSVSYSTGQGSQKRKCYIWPFYLQERGVEAALRFQYSDSIIPAKSFTIDLFLRLRESTDIVGIAIRCLKFIPSQLNLVRKFAKCELDQLAQLYGDFSSHRDWYSGFGKSYRDYRETTVRVRPNSFCCTANNCYSTDVSPEFSDKLPEEISYFNFSCHVGGAVNDNVASSSKDARPPLEVNLTFVPHASRAPLGGMGGIEEHKALQQFLENVAQNATENFVHQPQFTSHTSCFFINHGFVQVLVSNFTI</sequence>
<keyword evidence="2" id="KW-1185">Reference proteome</keyword>
<dbReference type="Pfam" id="PF08224">
    <property type="entry name" value="DUF1719"/>
    <property type="match status" value="1"/>
</dbReference>
<evidence type="ECO:0000313" key="1">
    <source>
        <dbReference type="EMBL" id="CAL4905971.1"/>
    </source>
</evidence>
<dbReference type="Proteomes" id="UP001497457">
    <property type="component" value="Chromosome 12b"/>
</dbReference>
<gene>
    <name evidence="1" type="ORF">URODEC1_LOCUS11905</name>
</gene>
<protein>
    <submittedName>
        <fullName evidence="1">Uncharacterized protein</fullName>
    </submittedName>
</protein>
<accession>A0ABC8WB22</accession>
<name>A0ABC8WB22_9POAL</name>
<organism evidence="1 2">
    <name type="scientific">Urochloa decumbens</name>
    <dbReference type="NCBI Taxonomy" id="240449"/>
    <lineage>
        <taxon>Eukaryota</taxon>
        <taxon>Viridiplantae</taxon>
        <taxon>Streptophyta</taxon>
        <taxon>Embryophyta</taxon>
        <taxon>Tracheophyta</taxon>
        <taxon>Spermatophyta</taxon>
        <taxon>Magnoliopsida</taxon>
        <taxon>Liliopsida</taxon>
        <taxon>Poales</taxon>
        <taxon>Poaceae</taxon>
        <taxon>PACMAD clade</taxon>
        <taxon>Panicoideae</taxon>
        <taxon>Panicodae</taxon>
        <taxon>Paniceae</taxon>
        <taxon>Melinidinae</taxon>
        <taxon>Urochloa</taxon>
    </lineage>
</organism>
<dbReference type="AlphaFoldDB" id="A0ABC8WB22"/>
<proteinExistence type="predicted"/>
<reference evidence="1" key="1">
    <citation type="submission" date="2024-10" db="EMBL/GenBank/DDBJ databases">
        <authorList>
            <person name="Ryan C."/>
        </authorList>
    </citation>
    <scope>NUCLEOTIDE SEQUENCE [LARGE SCALE GENOMIC DNA]</scope>
</reference>
<dbReference type="InterPro" id="IPR013181">
    <property type="entry name" value="DUF1719"/>
</dbReference>
<dbReference type="SMART" id="SM01157">
    <property type="entry name" value="DUF1719"/>
    <property type="match status" value="1"/>
</dbReference>